<dbReference type="Proteomes" id="UP001499978">
    <property type="component" value="Unassembled WGS sequence"/>
</dbReference>
<evidence type="ECO:0000259" key="1">
    <source>
        <dbReference type="Pfam" id="PF19054"/>
    </source>
</evidence>
<feature type="domain" description="DUF5753" evidence="1">
    <location>
        <begin position="15"/>
        <end position="145"/>
    </location>
</feature>
<name>A0ABN3NDL1_9ACTN</name>
<evidence type="ECO:0000313" key="3">
    <source>
        <dbReference type="Proteomes" id="UP001499978"/>
    </source>
</evidence>
<accession>A0ABN3NDL1</accession>
<dbReference type="Pfam" id="PF19054">
    <property type="entry name" value="DUF5753"/>
    <property type="match status" value="1"/>
</dbReference>
<sequence length="150" mass="17265">MRGVLSFWYRFLNAPYDMDETVAFRQSRAQVALHQSKRLAVVLYEEAVRARYTDNPADHEQQLAHLLWITRLPFVRLGIVPTATPKYGVDAVGFWIHDSDCVVVATPTAELKVVRPQEIAMYERLFEMLDGQAVYGKDARHLITRAMDEL</sequence>
<gene>
    <name evidence="2" type="ORF">GCM10010201_15360</name>
</gene>
<reference evidence="2 3" key="1">
    <citation type="journal article" date="2019" name="Int. J. Syst. Evol. Microbiol.">
        <title>The Global Catalogue of Microorganisms (GCM) 10K type strain sequencing project: providing services to taxonomists for standard genome sequencing and annotation.</title>
        <authorList>
            <consortium name="The Broad Institute Genomics Platform"/>
            <consortium name="The Broad Institute Genome Sequencing Center for Infectious Disease"/>
            <person name="Wu L."/>
            <person name="Ma J."/>
        </authorList>
    </citation>
    <scope>NUCLEOTIDE SEQUENCE [LARGE SCALE GENOMIC DNA]</scope>
    <source>
        <strain evidence="2 3">JCM 3367</strain>
    </source>
</reference>
<organism evidence="2 3">
    <name type="scientific">Pilimelia columellifera subsp. columellifera</name>
    <dbReference type="NCBI Taxonomy" id="706583"/>
    <lineage>
        <taxon>Bacteria</taxon>
        <taxon>Bacillati</taxon>
        <taxon>Actinomycetota</taxon>
        <taxon>Actinomycetes</taxon>
        <taxon>Micromonosporales</taxon>
        <taxon>Micromonosporaceae</taxon>
        <taxon>Pilimelia</taxon>
    </lineage>
</organism>
<proteinExistence type="predicted"/>
<comment type="caution">
    <text evidence="2">The sequence shown here is derived from an EMBL/GenBank/DDBJ whole genome shotgun (WGS) entry which is preliminary data.</text>
</comment>
<dbReference type="InterPro" id="IPR043917">
    <property type="entry name" value="DUF5753"/>
</dbReference>
<keyword evidence="3" id="KW-1185">Reference proteome</keyword>
<dbReference type="EMBL" id="BAAARY010000005">
    <property type="protein sequence ID" value="GAA2519208.1"/>
    <property type="molecule type" value="Genomic_DNA"/>
</dbReference>
<evidence type="ECO:0000313" key="2">
    <source>
        <dbReference type="EMBL" id="GAA2519208.1"/>
    </source>
</evidence>
<protein>
    <recommendedName>
        <fullName evidence="1">DUF5753 domain-containing protein</fullName>
    </recommendedName>
</protein>